<dbReference type="Proteomes" id="UP001059824">
    <property type="component" value="Chromosome"/>
</dbReference>
<reference evidence="1" key="1">
    <citation type="journal article" date="2021" name="Nat. Microbiol.">
        <title>Cocultivation of an ultrasmall environmental parasitic bacterium with lytic ability against bacteria associated with wastewater foams.</title>
        <authorList>
            <person name="Batinovic S."/>
            <person name="Rose J.J.A."/>
            <person name="Ratcliffe J."/>
            <person name="Seviour R.J."/>
            <person name="Petrovski S."/>
        </authorList>
    </citation>
    <scope>NUCLEOTIDE SEQUENCE</scope>
    <source>
        <strain evidence="1">JR1</strain>
    </source>
</reference>
<evidence type="ECO:0000313" key="1">
    <source>
        <dbReference type="EMBL" id="QHN42905.1"/>
    </source>
</evidence>
<name>A0A857MM65_9BACT</name>
<keyword evidence="2" id="KW-1185">Reference proteome</keyword>
<dbReference type="KEGG" id="mama:GII36_03510"/>
<dbReference type="RefSeq" id="WP_260762517.1">
    <property type="nucleotide sequence ID" value="NZ_CP045921.1"/>
</dbReference>
<proteinExistence type="predicted"/>
<organism evidence="1 2">
    <name type="scientific">Candidatus Mycosynbacter amalyticus</name>
    <dbReference type="NCBI Taxonomy" id="2665156"/>
    <lineage>
        <taxon>Bacteria</taxon>
        <taxon>Candidatus Saccharimonadota</taxon>
        <taxon>Candidatus Saccharimonadota incertae sedis</taxon>
        <taxon>Candidatus Mycosynbacter</taxon>
    </lineage>
</organism>
<dbReference type="EMBL" id="CP045921">
    <property type="protein sequence ID" value="QHN42905.1"/>
    <property type="molecule type" value="Genomic_DNA"/>
</dbReference>
<protein>
    <submittedName>
        <fullName evidence="1">Uncharacterized protein</fullName>
    </submittedName>
</protein>
<accession>A0A857MM65</accession>
<evidence type="ECO:0000313" key="2">
    <source>
        <dbReference type="Proteomes" id="UP001059824"/>
    </source>
</evidence>
<dbReference type="AlphaFoldDB" id="A0A857MM65"/>
<gene>
    <name evidence="1" type="ORF">GII36_03510</name>
</gene>
<sequence length="164" mass="18658">MGFFDAMNKMIKGEPIFDANQTSTSAEAPSGNTGVADLTRHDTGQKVVPEVRVMRVKTSRSGDKMTSYAWVQNESPYAIVLKKMYVMGQGESMSYQLRPGQGREVRVYDGRIASHDGERDAHLDFHIEQNGDYFQQEFDVEFDRQADGKYLIEEFHPEAHVRDT</sequence>